<feature type="domain" description="Mur ligase C-terminal" evidence="19">
    <location>
        <begin position="322"/>
        <end position="442"/>
    </location>
</feature>
<evidence type="ECO:0000256" key="18">
    <source>
        <dbReference type="RuleBase" id="RU003664"/>
    </source>
</evidence>
<evidence type="ECO:0000256" key="6">
    <source>
        <dbReference type="ARBA" id="ARBA00015655"/>
    </source>
</evidence>
<dbReference type="Proteomes" id="UP000249377">
    <property type="component" value="Unassembled WGS sequence"/>
</dbReference>
<organism evidence="21 22">
    <name type="scientific">Hydrogeniiclostridium mannosilyticum</name>
    <dbReference type="NCBI Taxonomy" id="2764322"/>
    <lineage>
        <taxon>Bacteria</taxon>
        <taxon>Bacillati</taxon>
        <taxon>Bacillota</taxon>
        <taxon>Clostridia</taxon>
        <taxon>Eubacteriales</taxon>
        <taxon>Acutalibacteraceae</taxon>
        <taxon>Hydrogeniiclostridium</taxon>
    </lineage>
</organism>
<evidence type="ECO:0000256" key="8">
    <source>
        <dbReference type="ARBA" id="ARBA00022598"/>
    </source>
</evidence>
<dbReference type="PANTHER" id="PTHR43692:SF1">
    <property type="entry name" value="UDP-N-ACETYLMURAMOYLALANINE--D-GLUTAMATE LIGASE"/>
    <property type="match status" value="1"/>
</dbReference>
<evidence type="ECO:0000256" key="11">
    <source>
        <dbReference type="ARBA" id="ARBA00022960"/>
    </source>
</evidence>
<dbReference type="InterPro" id="IPR013221">
    <property type="entry name" value="Mur_ligase_cen"/>
</dbReference>
<keyword evidence="11 17" id="KW-0133">Cell shape</keyword>
<gene>
    <name evidence="17" type="primary">murD</name>
    <name evidence="21" type="ORF">DPQ25_12295</name>
</gene>
<keyword evidence="17 18" id="KW-0132">Cell division</keyword>
<dbReference type="Pfam" id="PF08245">
    <property type="entry name" value="Mur_ligase_M"/>
    <property type="match status" value="1"/>
</dbReference>
<evidence type="ECO:0000256" key="10">
    <source>
        <dbReference type="ARBA" id="ARBA00022840"/>
    </source>
</evidence>
<dbReference type="Gene3D" id="3.40.1190.10">
    <property type="entry name" value="Mur-like, catalytic domain"/>
    <property type="match status" value="1"/>
</dbReference>
<comment type="caution">
    <text evidence="21">The sequence shown here is derived from an EMBL/GenBank/DDBJ whole genome shotgun (WGS) entry which is preliminary data.</text>
</comment>
<dbReference type="EMBL" id="QLYR01000011">
    <property type="protein sequence ID" value="RAQ22564.1"/>
    <property type="molecule type" value="Genomic_DNA"/>
</dbReference>
<dbReference type="GO" id="GO:0008764">
    <property type="term" value="F:UDP-N-acetylmuramoylalanine-D-glutamate ligase activity"/>
    <property type="evidence" value="ECO:0007669"/>
    <property type="project" value="UniProtKB-UniRule"/>
</dbReference>
<keyword evidence="22" id="KW-1185">Reference proteome</keyword>
<dbReference type="GO" id="GO:0008360">
    <property type="term" value="P:regulation of cell shape"/>
    <property type="evidence" value="ECO:0007669"/>
    <property type="project" value="UniProtKB-KW"/>
</dbReference>
<comment type="similarity">
    <text evidence="4 17">Belongs to the MurCDEF family.</text>
</comment>
<keyword evidence="17 18" id="KW-0131">Cell cycle</keyword>
<dbReference type="InterPro" id="IPR036615">
    <property type="entry name" value="Mur_ligase_C_dom_sf"/>
</dbReference>
<dbReference type="GO" id="GO:0005737">
    <property type="term" value="C:cytoplasm"/>
    <property type="evidence" value="ECO:0007669"/>
    <property type="project" value="UniProtKB-SubCell"/>
</dbReference>
<evidence type="ECO:0000256" key="4">
    <source>
        <dbReference type="ARBA" id="ARBA00010416"/>
    </source>
</evidence>
<evidence type="ECO:0000256" key="15">
    <source>
        <dbReference type="ARBA" id="ARBA00032324"/>
    </source>
</evidence>
<keyword evidence="7 17" id="KW-0963">Cytoplasm</keyword>
<dbReference type="Pfam" id="PF02875">
    <property type="entry name" value="Mur_ligase_C"/>
    <property type="match status" value="1"/>
</dbReference>
<dbReference type="NCBIfam" id="TIGR01087">
    <property type="entry name" value="murD"/>
    <property type="match status" value="1"/>
</dbReference>
<evidence type="ECO:0000256" key="9">
    <source>
        <dbReference type="ARBA" id="ARBA00022741"/>
    </source>
</evidence>
<reference evidence="21 22" key="1">
    <citation type="submission" date="2018-06" db="EMBL/GenBank/DDBJ databases">
        <title>Noncontiguous genome sequence of Ruminococcaceae bacterium ASD2818.</title>
        <authorList>
            <person name="Chaplin A.V."/>
            <person name="Sokolova S.R."/>
            <person name="Kochetkova T.O."/>
            <person name="Goltsov A.Y."/>
            <person name="Trofimov D.Y."/>
            <person name="Efimov B.A."/>
        </authorList>
    </citation>
    <scope>NUCLEOTIDE SEQUENCE [LARGE SCALE GENOMIC DNA]</scope>
    <source>
        <strain evidence="21 22">ASD2818</strain>
    </source>
</reference>
<evidence type="ECO:0000256" key="7">
    <source>
        <dbReference type="ARBA" id="ARBA00022490"/>
    </source>
</evidence>
<dbReference type="HAMAP" id="MF_00639">
    <property type="entry name" value="MurD"/>
    <property type="match status" value="1"/>
</dbReference>
<dbReference type="PANTHER" id="PTHR43692">
    <property type="entry name" value="UDP-N-ACETYLMURAMOYLALANINE--D-GLUTAMATE LIGASE"/>
    <property type="match status" value="1"/>
</dbReference>
<dbReference type="Gene3D" id="3.90.190.20">
    <property type="entry name" value="Mur ligase, C-terminal domain"/>
    <property type="match status" value="1"/>
</dbReference>
<proteinExistence type="inferred from homology"/>
<comment type="pathway">
    <text evidence="3 17 18">Cell wall biogenesis; peptidoglycan biosynthesis.</text>
</comment>
<evidence type="ECO:0000256" key="2">
    <source>
        <dbReference type="ARBA" id="ARBA00004496"/>
    </source>
</evidence>
<feature type="binding site" evidence="17">
    <location>
        <begin position="125"/>
        <end position="131"/>
    </location>
    <ligand>
        <name>ATP</name>
        <dbReference type="ChEBI" id="CHEBI:30616"/>
    </ligand>
</feature>
<dbReference type="SUPFAM" id="SSF51984">
    <property type="entry name" value="MurCD N-terminal domain"/>
    <property type="match status" value="1"/>
</dbReference>
<keyword evidence="9 17" id="KW-0547">Nucleotide-binding</keyword>
<comment type="subcellular location">
    <subcellularLocation>
        <location evidence="2 17 18">Cytoplasm</location>
    </subcellularLocation>
</comment>
<dbReference type="RefSeq" id="WP_112333475.1">
    <property type="nucleotide sequence ID" value="NZ_QLYR01000011.1"/>
</dbReference>
<dbReference type="GO" id="GO:0005524">
    <property type="term" value="F:ATP binding"/>
    <property type="evidence" value="ECO:0007669"/>
    <property type="project" value="UniProtKB-UniRule"/>
</dbReference>
<dbReference type="UniPathway" id="UPA00219"/>
<keyword evidence="13 17" id="KW-0961">Cell wall biogenesis/degradation</keyword>
<evidence type="ECO:0000259" key="20">
    <source>
        <dbReference type="Pfam" id="PF08245"/>
    </source>
</evidence>
<evidence type="ECO:0000259" key="19">
    <source>
        <dbReference type="Pfam" id="PF02875"/>
    </source>
</evidence>
<evidence type="ECO:0000256" key="13">
    <source>
        <dbReference type="ARBA" id="ARBA00023316"/>
    </source>
</evidence>
<dbReference type="InterPro" id="IPR036565">
    <property type="entry name" value="Mur-like_cat_sf"/>
</dbReference>
<dbReference type="AlphaFoldDB" id="A0A328UGH9"/>
<evidence type="ECO:0000256" key="5">
    <source>
        <dbReference type="ARBA" id="ARBA00012212"/>
    </source>
</evidence>
<sequence>MNKVENRAERFFQQMQGKRVAFCGIGGSNLPLIKIFAQRGAVVSARDRRGYQQVQQAAELEKMGVRLVLGDGYLQDLTEEVVFRTPGMPYHLPELEAARRRGAAVTSEMEVFMDLCPCKVYGVTGSDGKTTTTTILAKMLAAAGKKVHLGGNIGRPLLPDIWQIGPDDVAVVELSSFQLISMRRSPDVAVVTNISPNHLDVHKDMQEYVEAKENILLHQNAFARTVLNLDNAYTAGFAGDVRGSLYGFSSLQRPERGAFLSAEGLLVMTDGGQEFPVLRAEEIKLPGRHNIENYLAAFCALWGDVAPETMAQVARSFAGVEHRTELVREHRGVRWYNDSIATTPSRTVQGMLSLFPQKILLIAGGYDKKVPFEPMGQPVVEKVKTLVLIGATAPAIEKAVREAPGYREGAPVILHAATLEEAVRLCGKYAQPGDIAALSPACASFDMFPNYETRGDLFKEYVQKLP</sequence>
<dbReference type="GO" id="GO:0009252">
    <property type="term" value="P:peptidoglycan biosynthetic process"/>
    <property type="evidence" value="ECO:0007669"/>
    <property type="project" value="UniProtKB-UniRule"/>
</dbReference>
<evidence type="ECO:0000256" key="14">
    <source>
        <dbReference type="ARBA" id="ARBA00030398"/>
    </source>
</evidence>
<keyword evidence="8 17" id="KW-0436">Ligase</keyword>
<evidence type="ECO:0000256" key="3">
    <source>
        <dbReference type="ARBA" id="ARBA00004752"/>
    </source>
</evidence>
<dbReference type="InterPro" id="IPR004101">
    <property type="entry name" value="Mur_ligase_C"/>
</dbReference>
<evidence type="ECO:0000256" key="12">
    <source>
        <dbReference type="ARBA" id="ARBA00022984"/>
    </source>
</evidence>
<evidence type="ECO:0000256" key="16">
    <source>
        <dbReference type="ARBA" id="ARBA00047632"/>
    </source>
</evidence>
<dbReference type="CDD" id="cd01983">
    <property type="entry name" value="SIMIBI"/>
    <property type="match status" value="1"/>
</dbReference>
<dbReference type="Gene3D" id="3.40.50.720">
    <property type="entry name" value="NAD(P)-binding Rossmann-like Domain"/>
    <property type="match status" value="1"/>
</dbReference>
<dbReference type="SUPFAM" id="SSF53244">
    <property type="entry name" value="MurD-like peptide ligases, peptide-binding domain"/>
    <property type="match status" value="1"/>
</dbReference>
<name>A0A328UGH9_9FIRM</name>
<evidence type="ECO:0000313" key="21">
    <source>
        <dbReference type="EMBL" id="RAQ22564.1"/>
    </source>
</evidence>
<evidence type="ECO:0000313" key="22">
    <source>
        <dbReference type="Proteomes" id="UP000249377"/>
    </source>
</evidence>
<dbReference type="InterPro" id="IPR005762">
    <property type="entry name" value="MurD"/>
</dbReference>
<comment type="catalytic activity">
    <reaction evidence="16 17 18">
        <text>UDP-N-acetyl-alpha-D-muramoyl-L-alanine + D-glutamate + ATP = UDP-N-acetyl-alpha-D-muramoyl-L-alanyl-D-glutamate + ADP + phosphate + H(+)</text>
        <dbReference type="Rhea" id="RHEA:16429"/>
        <dbReference type="ChEBI" id="CHEBI:15378"/>
        <dbReference type="ChEBI" id="CHEBI:29986"/>
        <dbReference type="ChEBI" id="CHEBI:30616"/>
        <dbReference type="ChEBI" id="CHEBI:43474"/>
        <dbReference type="ChEBI" id="CHEBI:83898"/>
        <dbReference type="ChEBI" id="CHEBI:83900"/>
        <dbReference type="ChEBI" id="CHEBI:456216"/>
        <dbReference type="EC" id="6.3.2.9"/>
    </reaction>
</comment>
<accession>A0A328UGH9</accession>
<keyword evidence="12 17" id="KW-0573">Peptidoglycan synthesis</keyword>
<dbReference type="EC" id="6.3.2.9" evidence="5 17"/>
<evidence type="ECO:0000256" key="1">
    <source>
        <dbReference type="ARBA" id="ARBA00002734"/>
    </source>
</evidence>
<dbReference type="SUPFAM" id="SSF53623">
    <property type="entry name" value="MurD-like peptide ligases, catalytic domain"/>
    <property type="match status" value="1"/>
</dbReference>
<feature type="domain" description="Mur ligase central" evidence="20">
    <location>
        <begin position="123"/>
        <end position="300"/>
    </location>
</feature>
<protein>
    <recommendedName>
        <fullName evidence="6 17">UDP-N-acetylmuramoylalanine--D-glutamate ligase</fullName>
        <ecNumber evidence="5 17">6.3.2.9</ecNumber>
    </recommendedName>
    <alternativeName>
        <fullName evidence="15 17">D-glutamic acid-adding enzyme</fullName>
    </alternativeName>
    <alternativeName>
        <fullName evidence="14 17">UDP-N-acetylmuramoyl-L-alanyl-D-glutamate synthetase</fullName>
    </alternativeName>
</protein>
<keyword evidence="10 17" id="KW-0067">ATP-binding</keyword>
<comment type="function">
    <text evidence="1 17 18">Cell wall formation. Catalyzes the addition of glutamate to the nucleotide precursor UDP-N-acetylmuramoyl-L-alanine (UMA).</text>
</comment>
<dbReference type="GO" id="GO:0051301">
    <property type="term" value="P:cell division"/>
    <property type="evidence" value="ECO:0007669"/>
    <property type="project" value="UniProtKB-KW"/>
</dbReference>
<evidence type="ECO:0000256" key="17">
    <source>
        <dbReference type="HAMAP-Rule" id="MF_00639"/>
    </source>
</evidence>
<dbReference type="GO" id="GO:0071555">
    <property type="term" value="P:cell wall organization"/>
    <property type="evidence" value="ECO:0007669"/>
    <property type="project" value="UniProtKB-KW"/>
</dbReference>